<dbReference type="Gene3D" id="3.40.50.150">
    <property type="entry name" value="Vaccinia Virus protein VP39"/>
    <property type="match status" value="1"/>
</dbReference>
<dbReference type="Pfam" id="PF08123">
    <property type="entry name" value="DOT1"/>
    <property type="match status" value="1"/>
</dbReference>
<keyword evidence="10" id="KW-1185">Reference proteome</keyword>
<evidence type="ECO:0000256" key="2">
    <source>
        <dbReference type="ARBA" id="ARBA00020987"/>
    </source>
</evidence>
<keyword evidence="3" id="KW-0156">Chromatin regulator</keyword>
<dbReference type="InterPro" id="IPR029063">
    <property type="entry name" value="SAM-dependent_MTases_sf"/>
</dbReference>
<reference evidence="9" key="1">
    <citation type="submission" date="2014-09" db="EMBL/GenBank/DDBJ databases">
        <authorList>
            <person name="Gomez-Valero L."/>
        </authorList>
    </citation>
    <scope>NUCLEOTIDE SEQUENCE [LARGE SCALE GENOMIC DNA]</scope>
    <source>
        <strain evidence="9">ATCC33218</strain>
    </source>
</reference>
<evidence type="ECO:0000256" key="3">
    <source>
        <dbReference type="ARBA" id="ARBA00022853"/>
    </source>
</evidence>
<keyword evidence="7" id="KW-0489">Methyltransferase</keyword>
<dbReference type="PANTHER" id="PTHR21451:SF19">
    <property type="entry name" value="ACTIVATED IN BLOCKED UNFOLDED PROTEIN RESPONSE"/>
    <property type="match status" value="1"/>
</dbReference>
<dbReference type="GO" id="GO:0140956">
    <property type="term" value="F:histone H3K79 trimethyltransferase activity"/>
    <property type="evidence" value="ECO:0007669"/>
    <property type="project" value="UniProtKB-EC"/>
</dbReference>
<dbReference type="Proteomes" id="UP000032414">
    <property type="component" value="Chromosome I"/>
</dbReference>
<evidence type="ECO:0000313" key="10">
    <source>
        <dbReference type="Proteomes" id="UP000182998"/>
    </source>
</evidence>
<evidence type="ECO:0000256" key="5">
    <source>
        <dbReference type="ARBA" id="ARBA00047770"/>
    </source>
</evidence>
<proteinExistence type="predicted"/>
<dbReference type="GO" id="GO:0032259">
    <property type="term" value="P:methylation"/>
    <property type="evidence" value="ECO:0007669"/>
    <property type="project" value="UniProtKB-KW"/>
</dbReference>
<dbReference type="EC" id="2.1.1.360" evidence="1"/>
<accession>A0A098GJW4</accession>
<dbReference type="GO" id="GO:0051726">
    <property type="term" value="P:regulation of cell cycle"/>
    <property type="evidence" value="ECO:0007669"/>
    <property type="project" value="InterPro"/>
</dbReference>
<dbReference type="STRING" id="451.B6N58_14030"/>
<keyword evidence="7" id="KW-0808">Transferase</keyword>
<evidence type="ECO:0000313" key="7">
    <source>
        <dbReference type="EMBL" id="CEG62277.1"/>
    </source>
</evidence>
<dbReference type="PROSITE" id="PS51569">
    <property type="entry name" value="DOT1"/>
    <property type="match status" value="1"/>
</dbReference>
<reference evidence="8 10" key="3">
    <citation type="submission" date="2016-10" db="EMBL/GenBank/DDBJ databases">
        <authorList>
            <person name="Varghese N."/>
            <person name="Submissions S."/>
        </authorList>
    </citation>
    <scope>NUCLEOTIDE SEQUENCE [LARGE SCALE GENOMIC DNA]</scope>
    <source>
        <strain evidence="8 10">ATCC 33218</strain>
    </source>
</reference>
<organism evidence="7 9">
    <name type="scientific">Legionella micdadei</name>
    <name type="common">Tatlockia micdadei</name>
    <dbReference type="NCBI Taxonomy" id="451"/>
    <lineage>
        <taxon>Bacteria</taxon>
        <taxon>Pseudomonadati</taxon>
        <taxon>Pseudomonadota</taxon>
        <taxon>Gammaproteobacteria</taxon>
        <taxon>Legionellales</taxon>
        <taxon>Legionellaceae</taxon>
        <taxon>Legionella</taxon>
    </lineage>
</organism>
<sequence length="230" mass="25791">MWLILSFLVITAIILLFYSPKQQKRKIRRWQDALAISKHLAVFQQLYADVNGFALSKKARLGGDAFEYVYGEIEFESFTALLSLCHPNSSTIFYDLGSGTGKAVLACAMVFNVKKSCGIELFSSLHQSAELQKQRLSEIPGYQEKANCIEFKKANFLQAPFNDASLVFINATAFLGETWDDISKCVEQIKPGSLIITTSKVLTSDLFVCLYVTKVAMSWGIVDAFIQRRL</sequence>
<comment type="catalytic activity">
    <reaction evidence="5">
        <text>L-lysyl(79)-[histone H3] + 3 S-adenosyl-L-methionine = N(6),N(6),N(6)-trimethyl-L-lysyl(79)-[histone H3] + 3 S-adenosyl-L-homocysteine + 3 H(+)</text>
        <dbReference type="Rhea" id="RHEA:60328"/>
        <dbReference type="Rhea" id="RHEA-COMP:15549"/>
        <dbReference type="Rhea" id="RHEA-COMP:15552"/>
        <dbReference type="ChEBI" id="CHEBI:15378"/>
        <dbReference type="ChEBI" id="CHEBI:29969"/>
        <dbReference type="ChEBI" id="CHEBI:57856"/>
        <dbReference type="ChEBI" id="CHEBI:59789"/>
        <dbReference type="ChEBI" id="CHEBI:61961"/>
        <dbReference type="EC" id="2.1.1.360"/>
    </reaction>
</comment>
<protein>
    <recommendedName>
        <fullName evidence="2">Histone-lysine N-methyltransferase, H3 lysine-79 specific</fullName>
        <ecNumber evidence="1">2.1.1.360</ecNumber>
    </recommendedName>
    <alternativeName>
        <fullName evidence="4">Histone H3-K79 methyltransferase</fullName>
    </alternativeName>
</protein>
<evidence type="ECO:0000256" key="1">
    <source>
        <dbReference type="ARBA" id="ARBA00012190"/>
    </source>
</evidence>
<feature type="domain" description="DOT1" evidence="6">
    <location>
        <begin position="1"/>
        <end position="230"/>
    </location>
</feature>
<evidence type="ECO:0000259" key="6">
    <source>
        <dbReference type="PROSITE" id="PS51569"/>
    </source>
</evidence>
<dbReference type="SUPFAM" id="SSF53335">
    <property type="entry name" value="S-adenosyl-L-methionine-dependent methyltransferases"/>
    <property type="match status" value="1"/>
</dbReference>
<dbReference type="Proteomes" id="UP000182998">
    <property type="component" value="Unassembled WGS sequence"/>
</dbReference>
<dbReference type="HOGENOM" id="CLU_085223_1_0_6"/>
<evidence type="ECO:0000313" key="8">
    <source>
        <dbReference type="EMBL" id="SCY05043.1"/>
    </source>
</evidence>
<dbReference type="PATRIC" id="fig|451.8.peg.849"/>
<gene>
    <name evidence="7" type="ORF">LMI_3049</name>
    <name evidence="8" type="ORF">SAMN02982997_00716</name>
</gene>
<name>A0A098GJW4_LEGMI</name>
<reference evidence="7" key="2">
    <citation type="submission" date="2014-09" db="EMBL/GenBank/DDBJ databases">
        <authorList>
            <person name="GOMEZ-VALERO Laura"/>
        </authorList>
    </citation>
    <scope>NUCLEOTIDE SEQUENCE</scope>
    <source>
        <strain evidence="7">ATCC33218</strain>
    </source>
</reference>
<dbReference type="EMBL" id="LN614830">
    <property type="protein sequence ID" value="CEG62277.1"/>
    <property type="molecule type" value="Genomic_DNA"/>
</dbReference>
<dbReference type="EMBL" id="FMVN01000003">
    <property type="protein sequence ID" value="SCY05043.1"/>
    <property type="molecule type" value="Genomic_DNA"/>
</dbReference>
<dbReference type="OrthoDB" id="5642812at2"/>
<dbReference type="InterPro" id="IPR025789">
    <property type="entry name" value="DOT1_dom"/>
</dbReference>
<evidence type="ECO:0000313" key="9">
    <source>
        <dbReference type="Proteomes" id="UP000032414"/>
    </source>
</evidence>
<evidence type="ECO:0000256" key="4">
    <source>
        <dbReference type="ARBA" id="ARBA00029821"/>
    </source>
</evidence>
<dbReference type="RefSeq" id="WP_045100362.1">
    <property type="nucleotide sequence ID" value="NZ_CP020614.1"/>
</dbReference>
<dbReference type="InterPro" id="IPR030445">
    <property type="entry name" value="H3-K79_meTrfase"/>
</dbReference>
<dbReference type="AlphaFoldDB" id="A0A098GJW4"/>
<dbReference type="KEGG" id="tmc:LMI_3049"/>
<dbReference type="PANTHER" id="PTHR21451">
    <property type="entry name" value="HISTONE H3 METHYLTRANSFERASE"/>
    <property type="match status" value="1"/>
</dbReference>